<proteinExistence type="inferred from homology"/>
<protein>
    <recommendedName>
        <fullName evidence="4">VHS domain-containing protein</fullName>
    </recommendedName>
</protein>
<keyword evidence="3" id="KW-0808">Transferase</keyword>
<comment type="caution">
    <text evidence="5">The sequence shown here is derived from an EMBL/GenBank/DDBJ whole genome shotgun (WGS) entry which is preliminary data.</text>
</comment>
<evidence type="ECO:0000256" key="3">
    <source>
        <dbReference type="ARBA" id="ARBA00022679"/>
    </source>
</evidence>
<dbReference type="InterPro" id="IPR008942">
    <property type="entry name" value="ENTH_VHS"/>
</dbReference>
<evidence type="ECO:0000313" key="5">
    <source>
        <dbReference type="EMBL" id="KAH0916212.1"/>
    </source>
</evidence>
<evidence type="ECO:0000256" key="1">
    <source>
        <dbReference type="ARBA" id="ARBA00009995"/>
    </source>
</evidence>
<dbReference type="Proteomes" id="UP000824890">
    <property type="component" value="Unassembled WGS sequence"/>
</dbReference>
<evidence type="ECO:0000313" key="6">
    <source>
        <dbReference type="Proteomes" id="UP000824890"/>
    </source>
</evidence>
<accession>A0ABQ8CGK7</accession>
<sequence length="741" mass="82409">TKKSQLILCTAKAADDDDLIQTFHRKEVSIFFYENLPAQNLRSVSIICSQVQSPHTDYFLLKVPLTFRVLRARNFRILIERAISQMANNKQVSERIHVLFFPFMAHGHMIPVLDMVKLFSSRGAKSTILTTPSNSKILEKTIEAFKNHNTDLEIGIKIFDFPCVDLGLPQGCDNVDFISSYKKPGAGDLLLKLFLSTKYMKQQLESFIETTKPSCLVADMFFPWSTESAEKFGVPRLVFHGTSFFSLCCFYNMNTHKPHEKVATSSTPFVIPGLPGGIVMTAEQANVAADDETPMGKIMKEIGESESTSFGVLVNSFYELESAYADFYSKNVAKRAWHIGPLSLCNRRGQKTNNIHEEEECLKWLESKTPGSVIYVSFGSGNNFTNEQMLEIAAGLEGSGQSFVWVPMFPGTSHHHCPEATASVQWVHETGRLVGLFSGKDHLSSEEHGMERLDPPCPSGSRPLCLGVGVDMVGTGEKEEWLPEGYEERMKGKGLIIRGWAPQVLILDHKAVGGFLTHCGWNSAIEGIAAGLPMVTWPKGAEQFYNEKLLTKVLGIGVNVGATELVKKGRLISREEVDKAVREVMMSGEEAEERRIRAKKLGEMAKVAVGEGGSSYGDLNRLMEELNSRKSTSQMANNAAACAERATNEMLIGPDWAINIELCDIINLDPSMYLTQAIEWMKRNVIPRFCKSSFQETQVQDQGNVEEGGDELSILLRQINQNCNLLFSLEPNIQILSSTLT</sequence>
<keyword evidence="6" id="KW-1185">Reference proteome</keyword>
<keyword evidence="2" id="KW-0328">Glycosyltransferase</keyword>
<dbReference type="Pfam" id="PF00201">
    <property type="entry name" value="UDPGT"/>
    <property type="match status" value="1"/>
</dbReference>
<feature type="non-terminal residue" evidence="5">
    <location>
        <position position="1"/>
    </location>
</feature>
<dbReference type="SUPFAM" id="SSF53756">
    <property type="entry name" value="UDP-Glycosyltransferase/glycogen phosphorylase"/>
    <property type="match status" value="2"/>
</dbReference>
<dbReference type="EMBL" id="JAGKQM010000008">
    <property type="protein sequence ID" value="KAH0916212.1"/>
    <property type="molecule type" value="Genomic_DNA"/>
</dbReference>
<dbReference type="PANTHER" id="PTHR48047">
    <property type="entry name" value="GLYCOSYLTRANSFERASE"/>
    <property type="match status" value="1"/>
</dbReference>
<dbReference type="CDD" id="cd03784">
    <property type="entry name" value="GT1_Gtf-like"/>
    <property type="match status" value="1"/>
</dbReference>
<dbReference type="Gene3D" id="3.40.50.2000">
    <property type="entry name" value="Glycogen Phosphorylase B"/>
    <property type="match status" value="3"/>
</dbReference>
<dbReference type="SUPFAM" id="SSF48464">
    <property type="entry name" value="ENTH/VHS domain"/>
    <property type="match status" value="1"/>
</dbReference>
<name>A0ABQ8CGK7_BRANA</name>
<dbReference type="PROSITE" id="PS00375">
    <property type="entry name" value="UDPGT"/>
    <property type="match status" value="1"/>
</dbReference>
<dbReference type="PROSITE" id="PS50179">
    <property type="entry name" value="VHS"/>
    <property type="match status" value="1"/>
</dbReference>
<comment type="similarity">
    <text evidence="1">Belongs to the UDP-glycosyltransferase family.</text>
</comment>
<gene>
    <name evidence="5" type="ORF">HID58_030658</name>
</gene>
<dbReference type="PANTHER" id="PTHR48047:SF45">
    <property type="entry name" value="SCOPOLETIN GLUCOSYLTRANSFERASE-LIKE"/>
    <property type="match status" value="1"/>
</dbReference>
<feature type="domain" description="VHS" evidence="4">
    <location>
        <begin position="646"/>
        <end position="730"/>
    </location>
</feature>
<dbReference type="InterPro" id="IPR035595">
    <property type="entry name" value="UDP_glycos_trans_CS"/>
</dbReference>
<evidence type="ECO:0000256" key="2">
    <source>
        <dbReference type="ARBA" id="ARBA00022676"/>
    </source>
</evidence>
<dbReference type="Gene3D" id="1.25.40.90">
    <property type="match status" value="1"/>
</dbReference>
<dbReference type="InterPro" id="IPR002213">
    <property type="entry name" value="UDP_glucos_trans"/>
</dbReference>
<evidence type="ECO:0000259" key="4">
    <source>
        <dbReference type="PROSITE" id="PS50179"/>
    </source>
</evidence>
<organism evidence="5 6">
    <name type="scientific">Brassica napus</name>
    <name type="common">Rape</name>
    <dbReference type="NCBI Taxonomy" id="3708"/>
    <lineage>
        <taxon>Eukaryota</taxon>
        <taxon>Viridiplantae</taxon>
        <taxon>Streptophyta</taxon>
        <taxon>Embryophyta</taxon>
        <taxon>Tracheophyta</taxon>
        <taxon>Spermatophyta</taxon>
        <taxon>Magnoliopsida</taxon>
        <taxon>eudicotyledons</taxon>
        <taxon>Gunneridae</taxon>
        <taxon>Pentapetalae</taxon>
        <taxon>rosids</taxon>
        <taxon>malvids</taxon>
        <taxon>Brassicales</taxon>
        <taxon>Brassicaceae</taxon>
        <taxon>Brassiceae</taxon>
        <taxon>Brassica</taxon>
    </lineage>
</organism>
<reference evidence="5 6" key="1">
    <citation type="submission" date="2021-05" db="EMBL/GenBank/DDBJ databases">
        <title>Genome Assembly of Synthetic Allotetraploid Brassica napus Reveals Homoeologous Exchanges between Subgenomes.</title>
        <authorList>
            <person name="Davis J.T."/>
        </authorList>
    </citation>
    <scope>NUCLEOTIDE SEQUENCE [LARGE SCALE GENOMIC DNA]</scope>
    <source>
        <strain evidence="6">cv. Da-Ae</strain>
        <tissue evidence="5">Seedling</tissue>
    </source>
</reference>
<dbReference type="InterPro" id="IPR002014">
    <property type="entry name" value="VHS_dom"/>
</dbReference>